<keyword evidence="4" id="KW-1185">Reference proteome</keyword>
<evidence type="ECO:0000313" key="4">
    <source>
        <dbReference type="Proteomes" id="UP000678393"/>
    </source>
</evidence>
<dbReference type="InterPro" id="IPR001024">
    <property type="entry name" value="PLAT/LH2_dom"/>
</dbReference>
<feature type="non-terminal residue" evidence="3">
    <location>
        <position position="81"/>
    </location>
</feature>
<evidence type="ECO:0000256" key="1">
    <source>
        <dbReference type="PROSITE-ProRule" id="PRU00152"/>
    </source>
</evidence>
<proteinExistence type="predicted"/>
<reference evidence="3" key="1">
    <citation type="submission" date="2021-04" db="EMBL/GenBank/DDBJ databases">
        <authorList>
            <consortium name="Molecular Ecology Group"/>
        </authorList>
    </citation>
    <scope>NUCLEOTIDE SEQUENCE</scope>
</reference>
<dbReference type="Pfam" id="PF01477">
    <property type="entry name" value="PLAT"/>
    <property type="match status" value="1"/>
</dbReference>
<dbReference type="AlphaFoldDB" id="A0A8S3Z0C2"/>
<organism evidence="3 4">
    <name type="scientific">Candidula unifasciata</name>
    <dbReference type="NCBI Taxonomy" id="100452"/>
    <lineage>
        <taxon>Eukaryota</taxon>
        <taxon>Metazoa</taxon>
        <taxon>Spiralia</taxon>
        <taxon>Lophotrochozoa</taxon>
        <taxon>Mollusca</taxon>
        <taxon>Gastropoda</taxon>
        <taxon>Heterobranchia</taxon>
        <taxon>Euthyneura</taxon>
        <taxon>Panpulmonata</taxon>
        <taxon>Eupulmonata</taxon>
        <taxon>Stylommatophora</taxon>
        <taxon>Helicina</taxon>
        <taxon>Helicoidea</taxon>
        <taxon>Geomitridae</taxon>
        <taxon>Candidula</taxon>
    </lineage>
</organism>
<name>A0A8S3Z0C2_9EUPU</name>
<evidence type="ECO:0000259" key="2">
    <source>
        <dbReference type="PROSITE" id="PS50095"/>
    </source>
</evidence>
<dbReference type="EMBL" id="CAJHNH020001357">
    <property type="protein sequence ID" value="CAG5122754.1"/>
    <property type="molecule type" value="Genomic_DNA"/>
</dbReference>
<evidence type="ECO:0000313" key="3">
    <source>
        <dbReference type="EMBL" id="CAG5122754.1"/>
    </source>
</evidence>
<comment type="caution">
    <text evidence="1">Lacks conserved residue(s) required for the propagation of feature annotation.</text>
</comment>
<comment type="caution">
    <text evidence="3">The sequence shown here is derived from an EMBL/GenBank/DDBJ whole genome shotgun (WGS) entry which is preliminary data.</text>
</comment>
<dbReference type="Gene3D" id="2.40.180.10">
    <property type="entry name" value="Catalase core domain"/>
    <property type="match status" value="1"/>
</dbReference>
<gene>
    <name evidence="3" type="ORF">CUNI_LOCUS8312</name>
</gene>
<dbReference type="Proteomes" id="UP000678393">
    <property type="component" value="Unassembled WGS sequence"/>
</dbReference>
<feature type="domain" description="PLAT" evidence="2">
    <location>
        <begin position="1"/>
        <end position="81"/>
    </location>
</feature>
<sequence length="81" mass="8968">KKGAGTDASAYVILHDDQNNTTPPILLNNTLRNDCERGSVDTFAVTPKVTASLHQPIKIKRIELWQDGTGCASDWFVDRIE</sequence>
<accession>A0A8S3Z0C2</accession>
<feature type="non-terminal residue" evidence="3">
    <location>
        <position position="1"/>
    </location>
</feature>
<protein>
    <recommendedName>
        <fullName evidence="2">PLAT domain-containing protein</fullName>
    </recommendedName>
</protein>
<dbReference type="PROSITE" id="PS50095">
    <property type="entry name" value="PLAT"/>
    <property type="match status" value="1"/>
</dbReference>
<dbReference type="InterPro" id="IPR036392">
    <property type="entry name" value="PLAT/LH2_dom_sf"/>
</dbReference>
<dbReference type="SUPFAM" id="SSF49723">
    <property type="entry name" value="Lipase/lipooxygenase domain (PLAT/LH2 domain)"/>
    <property type="match status" value="1"/>
</dbReference>